<dbReference type="InterPro" id="IPR036452">
    <property type="entry name" value="Ribo_hydro-like"/>
</dbReference>
<keyword evidence="1 4" id="KW-0378">Hydrolase</keyword>
<proteinExistence type="predicted"/>
<dbReference type="Pfam" id="PF01156">
    <property type="entry name" value="IU_nuc_hydro"/>
    <property type="match status" value="1"/>
</dbReference>
<evidence type="ECO:0000259" key="3">
    <source>
        <dbReference type="Pfam" id="PF01156"/>
    </source>
</evidence>
<evidence type="ECO:0000313" key="4">
    <source>
        <dbReference type="EMBL" id="HJG87376.1"/>
    </source>
</evidence>
<dbReference type="GO" id="GO:0005829">
    <property type="term" value="C:cytosol"/>
    <property type="evidence" value="ECO:0007669"/>
    <property type="project" value="TreeGrafter"/>
</dbReference>
<dbReference type="RefSeq" id="WP_295369469.1">
    <property type="nucleotide sequence ID" value="NZ_DYUC01000102.1"/>
</dbReference>
<accession>A0A921MNH4</accession>
<gene>
    <name evidence="4" type="ORF">K8V01_10195</name>
</gene>
<dbReference type="GO" id="GO:0006152">
    <property type="term" value="P:purine nucleoside catabolic process"/>
    <property type="evidence" value="ECO:0007669"/>
    <property type="project" value="TreeGrafter"/>
</dbReference>
<dbReference type="PANTHER" id="PTHR12304">
    <property type="entry name" value="INOSINE-URIDINE PREFERRING NUCLEOSIDE HYDROLASE"/>
    <property type="match status" value="1"/>
</dbReference>
<feature type="domain" description="Inosine/uridine-preferring nucleoside hydrolase" evidence="3">
    <location>
        <begin position="6"/>
        <end position="299"/>
    </location>
</feature>
<evidence type="ECO:0000256" key="2">
    <source>
        <dbReference type="ARBA" id="ARBA00023295"/>
    </source>
</evidence>
<reference evidence="4" key="1">
    <citation type="journal article" date="2021" name="PeerJ">
        <title>Extensive microbial diversity within the chicken gut microbiome revealed by metagenomics and culture.</title>
        <authorList>
            <person name="Gilroy R."/>
            <person name="Ravi A."/>
            <person name="Getino M."/>
            <person name="Pursley I."/>
            <person name="Horton D.L."/>
            <person name="Alikhan N.F."/>
            <person name="Baker D."/>
            <person name="Gharbi K."/>
            <person name="Hall N."/>
            <person name="Watson M."/>
            <person name="Adriaenssens E.M."/>
            <person name="Foster-Nyarko E."/>
            <person name="Jarju S."/>
            <person name="Secka A."/>
            <person name="Antonio M."/>
            <person name="Oren A."/>
            <person name="Chaudhuri R.R."/>
            <person name="La Ragione R."/>
            <person name="Hildebrand F."/>
            <person name="Pallen M.J."/>
        </authorList>
    </citation>
    <scope>NUCLEOTIDE SEQUENCE</scope>
    <source>
        <strain evidence="4">CHK179-5677</strain>
    </source>
</reference>
<dbReference type="Gene3D" id="3.90.245.10">
    <property type="entry name" value="Ribonucleoside hydrolase-like"/>
    <property type="match status" value="1"/>
</dbReference>
<dbReference type="GO" id="GO:0008477">
    <property type="term" value="F:purine nucleosidase activity"/>
    <property type="evidence" value="ECO:0007669"/>
    <property type="project" value="TreeGrafter"/>
</dbReference>
<dbReference type="PANTHER" id="PTHR12304:SF4">
    <property type="entry name" value="URIDINE NUCLEOSIDASE"/>
    <property type="match status" value="1"/>
</dbReference>
<evidence type="ECO:0000256" key="1">
    <source>
        <dbReference type="ARBA" id="ARBA00022801"/>
    </source>
</evidence>
<dbReference type="InterPro" id="IPR023186">
    <property type="entry name" value="IUNH"/>
</dbReference>
<name>A0A921MNH4_9FIRM</name>
<dbReference type="SUPFAM" id="SSF53590">
    <property type="entry name" value="Nucleoside hydrolase"/>
    <property type="match status" value="1"/>
</dbReference>
<protein>
    <submittedName>
        <fullName evidence="4">Nucleoside hydrolase</fullName>
    </submittedName>
</protein>
<sequence>MNRRPVIIDCDPGIDDAMALLAAFRAPELDIRAITPVAGNVPLRYTAPNTLKILALGGREDIPVYPGADRPLTGAVREASEVHGADGLMGWPMPEPKAVLQKEKAWDAIWREAVALEGQLEIVATGPLTNLAIALAKYPDLPKYIKKMTVMGGGACFGNATPAAEFNIYADPEAAEMVFRSGIPIALCGLDVCHRAHLTEAEVEALETLGTVQAAFCAALSRQELSWAVPYGTPGAPMHDPCAMLCAIDPTLFTSVRCWVGVERAGVHTRGKTVTDAFSDAKRTPNTDLVLDVDRPRFVRRLLGLLGEYGGA</sequence>
<reference evidence="4" key="2">
    <citation type="submission" date="2021-09" db="EMBL/GenBank/DDBJ databases">
        <authorList>
            <person name="Gilroy R."/>
        </authorList>
    </citation>
    <scope>NUCLEOTIDE SEQUENCE</scope>
    <source>
        <strain evidence="4">CHK179-5677</strain>
    </source>
</reference>
<comment type="caution">
    <text evidence="4">The sequence shown here is derived from an EMBL/GenBank/DDBJ whole genome shotgun (WGS) entry which is preliminary data.</text>
</comment>
<keyword evidence="2" id="KW-0326">Glycosidase</keyword>
<dbReference type="Proteomes" id="UP000760668">
    <property type="component" value="Unassembled WGS sequence"/>
</dbReference>
<evidence type="ECO:0000313" key="5">
    <source>
        <dbReference type="Proteomes" id="UP000760668"/>
    </source>
</evidence>
<dbReference type="AlphaFoldDB" id="A0A921MNH4"/>
<dbReference type="InterPro" id="IPR001910">
    <property type="entry name" value="Inosine/uridine_hydrolase_dom"/>
</dbReference>
<dbReference type="CDD" id="cd02651">
    <property type="entry name" value="nuc_hydro_IU_UC_XIUA"/>
    <property type="match status" value="1"/>
</dbReference>
<organism evidence="4 5">
    <name type="scientific">Pseudoflavonifractor capillosus</name>
    <dbReference type="NCBI Taxonomy" id="106588"/>
    <lineage>
        <taxon>Bacteria</taxon>
        <taxon>Bacillati</taxon>
        <taxon>Bacillota</taxon>
        <taxon>Clostridia</taxon>
        <taxon>Eubacteriales</taxon>
        <taxon>Oscillospiraceae</taxon>
        <taxon>Pseudoflavonifractor</taxon>
    </lineage>
</organism>
<dbReference type="EMBL" id="DYUC01000102">
    <property type="protein sequence ID" value="HJG87376.1"/>
    <property type="molecule type" value="Genomic_DNA"/>
</dbReference>